<evidence type="ECO:0000256" key="4">
    <source>
        <dbReference type="ARBA" id="ARBA00022750"/>
    </source>
</evidence>
<dbReference type="Pfam" id="PF22936">
    <property type="entry name" value="Pol_BBD"/>
    <property type="match status" value="1"/>
</dbReference>
<dbReference type="SUPFAM" id="SSF52058">
    <property type="entry name" value="L domain-like"/>
    <property type="match status" value="1"/>
</dbReference>
<dbReference type="SUPFAM" id="SSF56672">
    <property type="entry name" value="DNA/RNA polymerases"/>
    <property type="match status" value="1"/>
</dbReference>
<feature type="domain" description="Integrase catalytic" evidence="7">
    <location>
        <begin position="180"/>
        <end position="278"/>
    </location>
</feature>
<evidence type="ECO:0000256" key="1">
    <source>
        <dbReference type="ARBA" id="ARBA00009592"/>
    </source>
</evidence>
<dbReference type="Pfam" id="PF07727">
    <property type="entry name" value="RVT_2"/>
    <property type="match status" value="1"/>
</dbReference>
<dbReference type="InterPro" id="IPR012337">
    <property type="entry name" value="RNaseH-like_sf"/>
</dbReference>
<dbReference type="InterPro" id="IPR054722">
    <property type="entry name" value="PolX-like_BBD"/>
</dbReference>
<feature type="region of interest" description="Disordered" evidence="5">
    <location>
        <begin position="419"/>
        <end position="454"/>
    </location>
</feature>
<keyword evidence="9" id="KW-1185">Reference proteome</keyword>
<dbReference type="InterPro" id="IPR036397">
    <property type="entry name" value="RNaseH_sf"/>
</dbReference>
<keyword evidence="3" id="KW-0677">Repeat</keyword>
<feature type="compositionally biased region" description="Acidic residues" evidence="5">
    <location>
        <begin position="443"/>
        <end position="454"/>
    </location>
</feature>
<dbReference type="GO" id="GO:0015074">
    <property type="term" value="P:DNA integration"/>
    <property type="evidence" value="ECO:0007669"/>
    <property type="project" value="InterPro"/>
</dbReference>
<gene>
    <name evidence="8" type="ORF">OSB04_un001074</name>
</gene>
<accession>A0AA38W2Y8</accession>
<evidence type="ECO:0000313" key="9">
    <source>
        <dbReference type="Proteomes" id="UP001172457"/>
    </source>
</evidence>
<dbReference type="EMBL" id="JARYMX010000131">
    <property type="protein sequence ID" value="KAJ9535774.1"/>
    <property type="molecule type" value="Genomic_DNA"/>
</dbReference>
<dbReference type="InterPro" id="IPR032675">
    <property type="entry name" value="LRR_dom_sf"/>
</dbReference>
<evidence type="ECO:0000259" key="7">
    <source>
        <dbReference type="PROSITE" id="PS50994"/>
    </source>
</evidence>
<keyword evidence="4" id="KW-0064">Aspartyl protease</keyword>
<dbReference type="PANTHER" id="PTHR48062:SF21">
    <property type="entry name" value="RECEPTOR-LIKE PROTEIN 12"/>
    <property type="match status" value="1"/>
</dbReference>
<dbReference type="Pfam" id="PF25597">
    <property type="entry name" value="SH3_retrovirus"/>
    <property type="match status" value="1"/>
</dbReference>
<keyword evidence="6" id="KW-0472">Membrane</keyword>
<dbReference type="InterPro" id="IPR043502">
    <property type="entry name" value="DNA/RNA_pol_sf"/>
</dbReference>
<evidence type="ECO:0000256" key="2">
    <source>
        <dbReference type="ARBA" id="ARBA00022614"/>
    </source>
</evidence>
<comment type="caution">
    <text evidence="8">The sequence shown here is derived from an EMBL/GenBank/DDBJ whole genome shotgun (WGS) entry which is preliminary data.</text>
</comment>
<dbReference type="GO" id="GO:0003676">
    <property type="term" value="F:nucleic acid binding"/>
    <property type="evidence" value="ECO:0007669"/>
    <property type="project" value="InterPro"/>
</dbReference>
<sequence>MTFDARNTSSLTYTSRKFVTTANGTSTPVMGKGTSNLTEKMNLNSVLVVPSLDYNLLSVSQITTNLNCVVIFWPDYCVFKDITTKKTIGYGVRRGKLYYLELEPKTSKRVERALVAKGHQGNKKELDIWLYHRRFGHTSFGYLKRLFPTLFEKCDVSKFHCEVCELAKSHRASFPLTLSKNTLPFMTIHSDVWGPSKVPTMSGARWFVTFIDDYSRMTWLCPMKSKDEVNVLFQKFHKMVETQYGVKIRVLHSDNGGEYKNTGLKRYLEEYGVVHHTTSHMPISYWGEAAATATYLINRVPSSSIDFQTPLQALTTTVVAPIVPELPLRVFGCIAFVHLYKHQRSKLNPRALRCVFVGYDNNKKGYRCYHPSTKHMYVTMDVVFHEEKMFFRESESQGENYHEIQTLDYMHSKLDVTRNESQGEYSLENEKNNNEAPRSGEEVSTDEIPPENENEGENFEFYIEDDDELDTTIPDQSLSQEDVVEELPDQSLSQEDDQIVEEQILQPPPEKKAASSSLQQRYPMSNYVSVQNLSDTNKVFVNQLSVVAIPNSVQEALADPKWKNAMNEEMSSLQKNATWDLTDLPPGKRTVGCRWIYTVKYKADGSIERYKARLVAKGYTQTHGIDYTETFAPVAKINTVRVLLSLAANLDWPLRQFDVKNAFLHGDLSEEVYMDPPPGCVMTENQKNKVCKLKKSLYGLKQSPRAWFGRFTKAMKSFGFNQSNADHTLFLKRKHNKITALIVYVDDMVVTGDDPDEQTALQNYLSREFEMKDLGPLKYFLGIEVSRSKAGILLSQRKYTLDLLQETGMSGCRPADTPMLEGLKLKNEENQVPVDKKRRYQRLVGRLMYLAHTRPDIAHTLSVISQFMHNPGEQHMNAVMHLLRYLKSAPGKGVLFKKGSNCESVEVYTDADWAGSKVDGRSTSGYFSFVGGNLVTWRSKKQHVVSRSSAEAEFRSMALGICEALWLKRLLQDLGRPIQKPIQLFCDNKSARDIAHNPVHHDRTKHVEVDRFFIKEKLENKTLEVRKIQSEDQPADILTKAVSKKVFSKLLSKLGILVVEASYTSRASITNRTSMRVDVQADLMSFDYEKYHSSVWEDDEIPGVVQFTTKTLSYLYKGRLLDLMSGLDLSHNRLTGEIPEELGSLTQIHALNLSHNQLYGPIPVNFSNLANIESLDLSSNHLSGEFPSEPIKLNSLAVFNVSHNGLSSRLIEMRAQFATFSKDSYEGNPPPCGPPLEKNCIATSQVNDPSTNEGFDKWYHVDVVSFYGSSGATWVVFLLGFVGVLYINPYWRRRWLEFVEECMYTFYYFLEDSVKKLSTLFRK</sequence>
<dbReference type="Proteomes" id="UP001172457">
    <property type="component" value="Unassembled WGS sequence"/>
</dbReference>
<dbReference type="InterPro" id="IPR057670">
    <property type="entry name" value="SH3_retrovirus"/>
</dbReference>
<dbReference type="PANTHER" id="PTHR48062">
    <property type="entry name" value="RECEPTOR-LIKE PROTEIN 14"/>
    <property type="match status" value="1"/>
</dbReference>
<dbReference type="InterPro" id="IPR013103">
    <property type="entry name" value="RVT_2"/>
</dbReference>
<reference evidence="8" key="1">
    <citation type="submission" date="2023-03" db="EMBL/GenBank/DDBJ databases">
        <title>Chromosome-scale reference genome and RAD-based genetic map of yellow starthistle (Centaurea solstitialis) reveal putative structural variation and QTLs associated with invader traits.</title>
        <authorList>
            <person name="Reatini B."/>
            <person name="Cang F.A."/>
            <person name="Jiang Q."/>
            <person name="Mckibben M.T.W."/>
            <person name="Barker M.S."/>
            <person name="Rieseberg L.H."/>
            <person name="Dlugosch K.M."/>
        </authorList>
    </citation>
    <scope>NUCLEOTIDE SEQUENCE</scope>
    <source>
        <strain evidence="8">CAN-66</strain>
        <tissue evidence="8">Leaf</tissue>
    </source>
</reference>
<keyword evidence="4" id="KW-0378">Hydrolase</keyword>
<organism evidence="8 9">
    <name type="scientific">Centaurea solstitialis</name>
    <name type="common">yellow star-thistle</name>
    <dbReference type="NCBI Taxonomy" id="347529"/>
    <lineage>
        <taxon>Eukaryota</taxon>
        <taxon>Viridiplantae</taxon>
        <taxon>Streptophyta</taxon>
        <taxon>Embryophyta</taxon>
        <taxon>Tracheophyta</taxon>
        <taxon>Spermatophyta</taxon>
        <taxon>Magnoliopsida</taxon>
        <taxon>eudicotyledons</taxon>
        <taxon>Gunneridae</taxon>
        <taxon>Pentapetalae</taxon>
        <taxon>asterids</taxon>
        <taxon>campanulids</taxon>
        <taxon>Asterales</taxon>
        <taxon>Asteraceae</taxon>
        <taxon>Carduoideae</taxon>
        <taxon>Cardueae</taxon>
        <taxon>Centaureinae</taxon>
        <taxon>Centaurea</taxon>
    </lineage>
</organism>
<keyword evidence="6" id="KW-0812">Transmembrane</keyword>
<dbReference type="InterPro" id="IPR025724">
    <property type="entry name" value="GAG-pre-integrase_dom"/>
</dbReference>
<dbReference type="GO" id="GO:0004190">
    <property type="term" value="F:aspartic-type endopeptidase activity"/>
    <property type="evidence" value="ECO:0007669"/>
    <property type="project" value="UniProtKB-KW"/>
</dbReference>
<dbReference type="Pfam" id="PF00560">
    <property type="entry name" value="LRR_1"/>
    <property type="match status" value="3"/>
</dbReference>
<comment type="similarity">
    <text evidence="1">Belongs to the RLP family.</text>
</comment>
<evidence type="ECO:0000313" key="8">
    <source>
        <dbReference type="EMBL" id="KAJ9535774.1"/>
    </source>
</evidence>
<dbReference type="PROSITE" id="PS50994">
    <property type="entry name" value="INTEGRASE"/>
    <property type="match status" value="1"/>
</dbReference>
<dbReference type="InterPro" id="IPR051502">
    <property type="entry name" value="RLP_Defense_Trigger"/>
</dbReference>
<keyword evidence="6" id="KW-1133">Transmembrane helix</keyword>
<keyword evidence="4" id="KW-0645">Protease</keyword>
<dbReference type="SUPFAM" id="SSF53098">
    <property type="entry name" value="Ribonuclease H-like"/>
    <property type="match status" value="1"/>
</dbReference>
<feature type="transmembrane region" description="Helical" evidence="6">
    <location>
        <begin position="1266"/>
        <end position="1287"/>
    </location>
</feature>
<dbReference type="CDD" id="cd09272">
    <property type="entry name" value="RNase_HI_RT_Ty1"/>
    <property type="match status" value="1"/>
</dbReference>
<evidence type="ECO:0000256" key="3">
    <source>
        <dbReference type="ARBA" id="ARBA00022737"/>
    </source>
</evidence>
<dbReference type="InterPro" id="IPR001611">
    <property type="entry name" value="Leu-rich_rpt"/>
</dbReference>
<dbReference type="Pfam" id="PF00665">
    <property type="entry name" value="rve"/>
    <property type="match status" value="1"/>
</dbReference>
<dbReference type="Pfam" id="PF13976">
    <property type="entry name" value="gag_pre-integrs"/>
    <property type="match status" value="1"/>
</dbReference>
<dbReference type="Gene3D" id="3.30.420.10">
    <property type="entry name" value="Ribonuclease H-like superfamily/Ribonuclease H"/>
    <property type="match status" value="1"/>
</dbReference>
<feature type="compositionally biased region" description="Basic and acidic residues" evidence="5">
    <location>
        <begin position="428"/>
        <end position="441"/>
    </location>
</feature>
<dbReference type="Gene3D" id="3.80.10.10">
    <property type="entry name" value="Ribonuclease Inhibitor"/>
    <property type="match status" value="1"/>
</dbReference>
<name>A0AA38W2Y8_9ASTR</name>
<dbReference type="InterPro" id="IPR001584">
    <property type="entry name" value="Integrase_cat-core"/>
</dbReference>
<dbReference type="PRINTS" id="PR00019">
    <property type="entry name" value="LEURICHRPT"/>
</dbReference>
<evidence type="ECO:0000256" key="5">
    <source>
        <dbReference type="SAM" id="MobiDB-lite"/>
    </source>
</evidence>
<evidence type="ECO:0000256" key="6">
    <source>
        <dbReference type="SAM" id="Phobius"/>
    </source>
</evidence>
<protein>
    <recommendedName>
        <fullName evidence="7">Integrase catalytic domain-containing protein</fullName>
    </recommendedName>
</protein>
<dbReference type="FunFam" id="3.80.10.10:FF:000383">
    <property type="entry name" value="Leucine-rich repeat receptor protein kinase EMS1"/>
    <property type="match status" value="1"/>
</dbReference>
<keyword evidence="2" id="KW-0433">Leucine-rich repeat</keyword>
<proteinExistence type="inferred from homology"/>